<organism evidence="8 9">
    <name type="scientific">Apostasia shenzhenica</name>
    <dbReference type="NCBI Taxonomy" id="1088818"/>
    <lineage>
        <taxon>Eukaryota</taxon>
        <taxon>Viridiplantae</taxon>
        <taxon>Streptophyta</taxon>
        <taxon>Embryophyta</taxon>
        <taxon>Tracheophyta</taxon>
        <taxon>Spermatophyta</taxon>
        <taxon>Magnoliopsida</taxon>
        <taxon>Liliopsida</taxon>
        <taxon>Asparagales</taxon>
        <taxon>Orchidaceae</taxon>
        <taxon>Apostasioideae</taxon>
        <taxon>Apostasia</taxon>
    </lineage>
</organism>
<evidence type="ECO:0000313" key="8">
    <source>
        <dbReference type="EMBL" id="PKA58130.1"/>
    </source>
</evidence>
<dbReference type="Pfam" id="PF11715">
    <property type="entry name" value="Beta-prop_Nup120_160"/>
    <property type="match status" value="1"/>
</dbReference>
<evidence type="ECO:0000259" key="6">
    <source>
        <dbReference type="Pfam" id="PF23347"/>
    </source>
</evidence>
<keyword evidence="2" id="KW-0813">Transport</keyword>
<dbReference type="EMBL" id="KZ451956">
    <property type="protein sequence ID" value="PKA58130.1"/>
    <property type="molecule type" value="Genomic_DNA"/>
</dbReference>
<evidence type="ECO:0000256" key="3">
    <source>
        <dbReference type="ARBA" id="ARBA00023242"/>
    </source>
</evidence>
<dbReference type="PANTHER" id="PTHR21286:SF0">
    <property type="entry name" value="NUCLEAR PORE COMPLEX PROTEIN NUP160"/>
    <property type="match status" value="1"/>
</dbReference>
<sequence>MAAAATRPLAAMEVPISTGDPIHWIELTVPSPDHPPPRDSALTGVPVTHRNASSCHVISGDPSAYLLWRIHDNRPNVLEVVELFPCNEYPDSGLHLVFHEALLPFAFLCKNESAGGDAYLLYALTVSGNAYLLNLKRPFNYVAGSLFPQNELIEFSVQGSALSGKITSVTATSGCLVVGMQDGSIVCYQLGVLDPDKPGFMYELREDAGMGRLWNFMSRGKVAGAVQDMETSEVCGRKLLFVLHSDGNLRIWDLVNHARVLSHNMTSIELSGTTPSRLRVGSSSNDANRITLAILHVSDVDVIAVYNFGINVGEKNILSPEPLLKTIVLDKGKFIDMKIGSSNLWILKEDESLFYELSDYDNRMEQASSYGLQEDFVADQLFQSSQLTLDDLIWTNNSIFSSMKDQGANFISSIFLRRLLQPGVYHSAALRAILLDRKKYLSDIEFQSLSVAGVKKEISKVVHGEESTVSSCSMVFYWKDFCSRFFQYWCENSVPYGLFTDSSNNVLGLIRKNSFSLFRSLEGIEKLIYGSSDEFHDLKSYGLTLTNENVNSELLYEVLRCVSHINHQIGRAASAIFYESLLLPLISCEDVTFHLLKMLETGYSPFSSALSVQVGFDCTWEKMQSKHKSLRKFSVDMLLSLHALRTKTANWTGVIDAIGKYLEYLKPHKSSQRSKVAGNCSINSIFLVHASSQVARVMFESVFDVFLLLGYLINASGQVSMMQADVTRIKINLIPMALEILTQWLVLHFLGTTPTTPVVDDFTSRLSSLHIDATAEKRVWDGKLGSLGFKLACLLDLPSCFEDDQDYLKSFLNPEKLIQSVWMFCSLVVWGGADEESSSSPTIELTSHLLRHGQFESAENLFLIIDAYSIKRKNFPSSWLADVDLSRRFHLLGFCLIMRAHGEVRGVQKMQKIHEAIRCFFRAASSPEACHSLRNLSFETGFLYTGESGPTALWRLHYYQWAMQVFDQYGFSEGACQFALAALEQVDEILGQKDGNMVDDFLPEPVLTMRGRLWANVFKFALDLKNYRDAYCAIISNPDEDSKYICLRRFIIVLCEDNATKVLCDGKLPFVGMTDKVEQELFWKAERSEIFARPNLYKLLYSFEAYRNNWRRAACYMYRYAIRLKSEVNIDDTRLLSKALKERLEVLSTAINALQLVNQASAWIDSKFVSNFPIDQCFPNKRARNEPAEKSALSVDLKSGRMQCNVDLEMLEKEYVLTSAQSLLAHITGNQKLSNLVTLLIKENFYDMAFTVILKFWKGSALLKEIEQAFIVISEKCLNSGIGPSPVERNGNTHFLLQSPEDIAHADERANSVSVIDQIKGCGHWETLEKYLGRYCKLHPRLPVVVAETLLYGDPQIELPLWLLNMFKGGRRATQWGMTGQQPDPATLFRLYVNYGRLAEATNLLLEYLESFATMRPADAINRKKMSAIWFPYTAIERLWSQLEELRSSGYMVEQYDKLKRLLHGALLNHLKLVKVDSEDVMASAAGQGD</sequence>
<feature type="domain" description="NUP160 middle TPR" evidence="7">
    <location>
        <begin position="910"/>
        <end position="1156"/>
    </location>
</feature>
<accession>A0A2I0ARF9</accession>
<dbReference type="OrthoDB" id="67716at2759"/>
<name>A0A2I0ARF9_9ASPA</name>
<dbReference type="Proteomes" id="UP000236161">
    <property type="component" value="Unassembled WGS sequence"/>
</dbReference>
<dbReference type="GO" id="GO:0005643">
    <property type="term" value="C:nuclear pore"/>
    <property type="evidence" value="ECO:0007669"/>
    <property type="project" value="UniProtKB-ARBA"/>
</dbReference>
<keyword evidence="9" id="KW-1185">Reference proteome</keyword>
<gene>
    <name evidence="8" type="ORF">AXF42_Ash019834</name>
</gene>
<dbReference type="PANTHER" id="PTHR21286">
    <property type="entry name" value="NUCLEAR PORE COMPLEX PROTEIN NUP160"/>
    <property type="match status" value="1"/>
</dbReference>
<evidence type="ECO:0000313" key="9">
    <source>
        <dbReference type="Proteomes" id="UP000236161"/>
    </source>
</evidence>
<reference evidence="8 9" key="1">
    <citation type="journal article" date="2017" name="Nature">
        <title>The Apostasia genome and the evolution of orchids.</title>
        <authorList>
            <person name="Zhang G.Q."/>
            <person name="Liu K.W."/>
            <person name="Li Z."/>
            <person name="Lohaus R."/>
            <person name="Hsiao Y.Y."/>
            <person name="Niu S.C."/>
            <person name="Wang J.Y."/>
            <person name="Lin Y.C."/>
            <person name="Xu Q."/>
            <person name="Chen L.J."/>
            <person name="Yoshida K."/>
            <person name="Fujiwara S."/>
            <person name="Wang Z.W."/>
            <person name="Zhang Y.Q."/>
            <person name="Mitsuda N."/>
            <person name="Wang M."/>
            <person name="Liu G.H."/>
            <person name="Pecoraro L."/>
            <person name="Huang H.X."/>
            <person name="Xiao X.J."/>
            <person name="Lin M."/>
            <person name="Wu X.Y."/>
            <person name="Wu W.L."/>
            <person name="Chen Y.Y."/>
            <person name="Chang S.B."/>
            <person name="Sakamoto S."/>
            <person name="Ohme-Takagi M."/>
            <person name="Yagi M."/>
            <person name="Zeng S.J."/>
            <person name="Shen C.Y."/>
            <person name="Yeh C.M."/>
            <person name="Luo Y.B."/>
            <person name="Tsai W.C."/>
            <person name="Van de Peer Y."/>
            <person name="Liu Z.J."/>
        </authorList>
    </citation>
    <scope>NUCLEOTIDE SEQUENCE [LARGE SCALE GENOMIC DNA]</scope>
    <source>
        <strain evidence="9">cv. Shenzhen</strain>
        <tissue evidence="8">Stem</tissue>
    </source>
</reference>
<evidence type="ECO:0000256" key="1">
    <source>
        <dbReference type="ARBA" id="ARBA00004123"/>
    </source>
</evidence>
<dbReference type="Pfam" id="PF23347">
    <property type="entry name" value="TPR_Nup160_C"/>
    <property type="match status" value="1"/>
</dbReference>
<dbReference type="Pfam" id="PF23354">
    <property type="entry name" value="TPR_NUP160_120_M"/>
    <property type="match status" value="1"/>
</dbReference>
<proteinExistence type="predicted"/>
<dbReference type="InterPro" id="IPR021717">
    <property type="entry name" value="Nucleoporin_Nup160"/>
</dbReference>
<dbReference type="InterPro" id="IPR035192">
    <property type="entry name" value="NUP160_hel_plant"/>
</dbReference>
<dbReference type="Pfam" id="PF17238">
    <property type="entry name" value="NUP160_helical_2"/>
    <property type="match status" value="1"/>
</dbReference>
<comment type="subcellular location">
    <subcellularLocation>
        <location evidence="1">Nucleus</location>
    </subcellularLocation>
</comment>
<evidence type="ECO:0000259" key="4">
    <source>
        <dbReference type="Pfam" id="PF11715"/>
    </source>
</evidence>
<feature type="domain" description="NUP160 helical" evidence="5">
    <location>
        <begin position="543"/>
        <end position="733"/>
    </location>
</feature>
<dbReference type="InterPro" id="IPR036322">
    <property type="entry name" value="WD40_repeat_dom_sf"/>
</dbReference>
<dbReference type="GO" id="GO:0017056">
    <property type="term" value="F:structural constituent of nuclear pore"/>
    <property type="evidence" value="ECO:0007669"/>
    <property type="project" value="TreeGrafter"/>
</dbReference>
<dbReference type="SUPFAM" id="SSF50978">
    <property type="entry name" value="WD40 repeat-like"/>
    <property type="match status" value="1"/>
</dbReference>
<dbReference type="STRING" id="1088818.A0A2I0ARF9"/>
<evidence type="ECO:0000259" key="5">
    <source>
        <dbReference type="Pfam" id="PF17238"/>
    </source>
</evidence>
<dbReference type="InterPro" id="IPR056535">
    <property type="entry name" value="TPR_NUP160_M"/>
</dbReference>
<evidence type="ECO:0000256" key="2">
    <source>
        <dbReference type="ARBA" id="ARBA00022448"/>
    </source>
</evidence>
<keyword evidence="3" id="KW-0539">Nucleus</keyword>
<feature type="domain" description="Nucleoporin Nup120/160 beta-propeller" evidence="4">
    <location>
        <begin position="65"/>
        <end position="525"/>
    </location>
</feature>
<evidence type="ECO:0000259" key="7">
    <source>
        <dbReference type="Pfam" id="PF23354"/>
    </source>
</evidence>
<protein>
    <submittedName>
        <fullName evidence="8">Uncharacterized protein</fullName>
    </submittedName>
</protein>
<feature type="domain" description="NUP160 C-terminal TPR" evidence="6">
    <location>
        <begin position="1226"/>
        <end position="1480"/>
    </location>
</feature>
<dbReference type="InterPro" id="IPR056536">
    <property type="entry name" value="TPR_NUP160_C"/>
</dbReference>
<dbReference type="InterPro" id="IPR059141">
    <property type="entry name" value="Beta-prop_Nup120_160"/>
</dbReference>